<dbReference type="PANTHER" id="PTHR37507">
    <property type="entry name" value="SPORULATION PROTEIN YDCC"/>
    <property type="match status" value="1"/>
</dbReference>
<dbReference type="EMBL" id="SLWK01000002">
    <property type="protein sequence ID" value="TCO09860.1"/>
    <property type="molecule type" value="Genomic_DNA"/>
</dbReference>
<feature type="chain" id="PRO_5020867120" evidence="2">
    <location>
        <begin position="27"/>
        <end position="254"/>
    </location>
</feature>
<dbReference type="InterPro" id="IPR033399">
    <property type="entry name" value="TP_0789-like"/>
</dbReference>
<keyword evidence="4" id="KW-0449">Lipoprotein</keyword>
<name>A0A4R2GM68_9BACT</name>
<keyword evidence="5" id="KW-1185">Reference proteome</keyword>
<dbReference type="OrthoDB" id="9803781at2"/>
<sequence>MKKEAKLTRTILTIGLLVLTVSSATAQDPKEIIRRMEDNMRGDASYSEMTMKTVRPRYTREITMKSWALGDDYSLILVTAPARDQGTSFLKRGNEIWNYVPNIDRTVKMPPSMMSQSWMGSDFTNDDLVRGTSSVDDYDHKLLGSETIDGVDCYKIEMIPHPETPVVYEKVIYWVSKSNYLPVKLENYDEYQELVSTILFREVKKLGGREIPTIMEMIPQERDGHRTIITTHKMDFSINLNRSFFSQQNMRNVR</sequence>
<feature type="domain" description="Uncharacterized protein TP-0789" evidence="3">
    <location>
        <begin position="70"/>
        <end position="251"/>
    </location>
</feature>
<dbReference type="PANTHER" id="PTHR37507:SF2">
    <property type="entry name" value="SPORULATION PROTEIN YDCC"/>
    <property type="match status" value="1"/>
</dbReference>
<dbReference type="Pfam" id="PF17131">
    <property type="entry name" value="LolA_like"/>
    <property type="match status" value="1"/>
</dbReference>
<dbReference type="Gene3D" id="2.50.20.10">
    <property type="entry name" value="Lipoprotein localisation LolA/LolB/LppX"/>
    <property type="match status" value="1"/>
</dbReference>
<dbReference type="RefSeq" id="WP_132432695.1">
    <property type="nucleotide sequence ID" value="NZ_SLWK01000002.1"/>
</dbReference>
<protein>
    <submittedName>
        <fullName evidence="4">Outer membrane lipoprotein-sorting protein</fullName>
    </submittedName>
</protein>
<gene>
    <name evidence="4" type="ORF">EV194_102289</name>
</gene>
<evidence type="ECO:0000256" key="2">
    <source>
        <dbReference type="SAM" id="SignalP"/>
    </source>
</evidence>
<proteinExistence type="predicted"/>
<feature type="signal peptide" evidence="2">
    <location>
        <begin position="1"/>
        <end position="26"/>
    </location>
</feature>
<organism evidence="4 5">
    <name type="scientific">Natronoflexus pectinivorans</name>
    <dbReference type="NCBI Taxonomy" id="682526"/>
    <lineage>
        <taxon>Bacteria</taxon>
        <taxon>Pseudomonadati</taxon>
        <taxon>Bacteroidota</taxon>
        <taxon>Bacteroidia</taxon>
        <taxon>Marinilabiliales</taxon>
        <taxon>Marinilabiliaceae</taxon>
        <taxon>Natronoflexus</taxon>
    </lineage>
</organism>
<dbReference type="InterPro" id="IPR029046">
    <property type="entry name" value="LolA/LolB/LppX"/>
</dbReference>
<dbReference type="CDD" id="cd16329">
    <property type="entry name" value="LolA_like"/>
    <property type="match status" value="1"/>
</dbReference>
<dbReference type="SUPFAM" id="SSF89392">
    <property type="entry name" value="Prokaryotic lipoproteins and lipoprotein localization factors"/>
    <property type="match status" value="1"/>
</dbReference>
<dbReference type="InterPro" id="IPR052944">
    <property type="entry name" value="Sporulation_related"/>
</dbReference>
<evidence type="ECO:0000313" key="4">
    <source>
        <dbReference type="EMBL" id="TCO09860.1"/>
    </source>
</evidence>
<dbReference type="Proteomes" id="UP000295221">
    <property type="component" value="Unassembled WGS sequence"/>
</dbReference>
<evidence type="ECO:0000259" key="3">
    <source>
        <dbReference type="Pfam" id="PF17131"/>
    </source>
</evidence>
<reference evidence="4 5" key="1">
    <citation type="submission" date="2019-03" db="EMBL/GenBank/DDBJ databases">
        <title>Genomic Encyclopedia of Type Strains, Phase IV (KMG-IV): sequencing the most valuable type-strain genomes for metagenomic binning, comparative biology and taxonomic classification.</title>
        <authorList>
            <person name="Goeker M."/>
        </authorList>
    </citation>
    <scope>NUCLEOTIDE SEQUENCE [LARGE SCALE GENOMIC DNA]</scope>
    <source>
        <strain evidence="4 5">DSM 24179</strain>
    </source>
</reference>
<dbReference type="AlphaFoldDB" id="A0A4R2GM68"/>
<keyword evidence="1 2" id="KW-0732">Signal</keyword>
<evidence type="ECO:0000313" key="5">
    <source>
        <dbReference type="Proteomes" id="UP000295221"/>
    </source>
</evidence>
<accession>A0A4R2GM68</accession>
<comment type="caution">
    <text evidence="4">The sequence shown here is derived from an EMBL/GenBank/DDBJ whole genome shotgun (WGS) entry which is preliminary data.</text>
</comment>
<evidence type="ECO:0000256" key="1">
    <source>
        <dbReference type="ARBA" id="ARBA00022729"/>
    </source>
</evidence>